<evidence type="ECO:0000256" key="6">
    <source>
        <dbReference type="ARBA" id="ARBA00022840"/>
    </source>
</evidence>
<dbReference type="GO" id="GO:0005737">
    <property type="term" value="C:cytoplasm"/>
    <property type="evidence" value="ECO:0007669"/>
    <property type="project" value="UniProtKB-SubCell"/>
</dbReference>
<dbReference type="GO" id="GO:0005524">
    <property type="term" value="F:ATP binding"/>
    <property type="evidence" value="ECO:0007669"/>
    <property type="project" value="UniProtKB-UniRule"/>
</dbReference>
<keyword evidence="4 9" id="KW-0436">Ligase</keyword>
<comment type="catalytic activity">
    <reaction evidence="9">
        <text>tRNA(Met) + L-methionine + ATP = L-methionyl-tRNA(Met) + AMP + diphosphate</text>
        <dbReference type="Rhea" id="RHEA:13481"/>
        <dbReference type="Rhea" id="RHEA-COMP:9667"/>
        <dbReference type="Rhea" id="RHEA-COMP:9698"/>
        <dbReference type="ChEBI" id="CHEBI:30616"/>
        <dbReference type="ChEBI" id="CHEBI:33019"/>
        <dbReference type="ChEBI" id="CHEBI:57844"/>
        <dbReference type="ChEBI" id="CHEBI:78442"/>
        <dbReference type="ChEBI" id="CHEBI:78530"/>
        <dbReference type="ChEBI" id="CHEBI:456215"/>
        <dbReference type="EC" id="6.1.1.10"/>
    </reaction>
</comment>
<feature type="domain" description="Methionyl-tRNA synthetase anticodon-binding" evidence="12">
    <location>
        <begin position="377"/>
        <end position="502"/>
    </location>
</feature>
<dbReference type="PANTHER" id="PTHR43326:SF1">
    <property type="entry name" value="METHIONINE--TRNA LIGASE, MITOCHONDRIAL"/>
    <property type="match status" value="1"/>
</dbReference>
<feature type="domain" description="Methionyl/Leucyl tRNA synthetase" evidence="11">
    <location>
        <begin position="151"/>
        <end position="365"/>
    </location>
</feature>
<evidence type="ECO:0000256" key="3">
    <source>
        <dbReference type="ARBA" id="ARBA00022490"/>
    </source>
</evidence>
<dbReference type="Proteomes" id="UP000516380">
    <property type="component" value="Chromosome"/>
</dbReference>
<dbReference type="InterPro" id="IPR014729">
    <property type="entry name" value="Rossmann-like_a/b/a_fold"/>
</dbReference>
<dbReference type="PANTHER" id="PTHR43326">
    <property type="entry name" value="METHIONYL-TRNA SYNTHETASE"/>
    <property type="match status" value="1"/>
</dbReference>
<feature type="short sequence motif" description="'KMSKS' region" evidence="9">
    <location>
        <begin position="302"/>
        <end position="306"/>
    </location>
</feature>
<dbReference type="Gene3D" id="2.170.220.10">
    <property type="match status" value="1"/>
</dbReference>
<dbReference type="PRINTS" id="PR01041">
    <property type="entry name" value="TRNASYNTHMET"/>
</dbReference>
<comment type="function">
    <text evidence="1 9">Is required not only for elongation of protein synthesis but also for the initiation of all mRNA translation through initiator tRNA(fMet) aminoacylation.</text>
</comment>
<evidence type="ECO:0000256" key="2">
    <source>
        <dbReference type="ARBA" id="ARBA00004496"/>
    </source>
</evidence>
<protein>
    <recommendedName>
        <fullName evidence="9">Methionine--tRNA ligase</fullName>
        <ecNumber evidence="9">6.1.1.10</ecNumber>
    </recommendedName>
    <alternativeName>
        <fullName evidence="9">Methionyl-tRNA synthetase</fullName>
        <shortName evidence="9">MetRS</shortName>
    </alternativeName>
</protein>
<dbReference type="CDD" id="cd00814">
    <property type="entry name" value="MetRS_core"/>
    <property type="match status" value="1"/>
</dbReference>
<evidence type="ECO:0000256" key="8">
    <source>
        <dbReference type="ARBA" id="ARBA00023146"/>
    </source>
</evidence>
<feature type="region of interest" description="Disordered" evidence="10">
    <location>
        <begin position="497"/>
        <end position="555"/>
    </location>
</feature>
<keyword evidence="3 9" id="KW-0963">Cytoplasm</keyword>
<dbReference type="SUPFAM" id="SSF47323">
    <property type="entry name" value="Anticodon-binding domain of a subclass of class I aminoacyl-tRNA synthetases"/>
    <property type="match status" value="1"/>
</dbReference>
<dbReference type="InterPro" id="IPR014758">
    <property type="entry name" value="Met-tRNA_synth"/>
</dbReference>
<dbReference type="Gene3D" id="1.10.730.10">
    <property type="entry name" value="Isoleucyl-tRNA Synthetase, Domain 1"/>
    <property type="match status" value="1"/>
</dbReference>
<comment type="subunit">
    <text evidence="9">Monomer.</text>
</comment>
<dbReference type="CDD" id="cd07957">
    <property type="entry name" value="Anticodon_Ia_Met"/>
    <property type="match status" value="1"/>
</dbReference>
<name>A0A7G1I8Z3_MYCKA</name>
<keyword evidence="14" id="KW-1185">Reference proteome</keyword>
<evidence type="ECO:0000259" key="12">
    <source>
        <dbReference type="Pfam" id="PF19303"/>
    </source>
</evidence>
<sequence length="555" mass="62254">MKPWQPYYVTTAIAYPNAAPHVGHAYEYIATDAIARFKRLDGFDVRFLTGTDEHGLKVAQAAAAAGVPTAQLARRNSDVFQRMQEALNISFDRFIRTTDPDHYAASQEIWRRMEDAGDLYLDNYSGWYSVRDERFFVESETQLVDGTRIAVETGTPVTWTEEQTYFFRLSAYADKLLAHYQAHPDFIAPEVRRNEVISFVSGGLKDLSVSRTSFDWGVPVPEHPDHVMYVWVDALTNYLTGAGYPDTGSESFRRYWPADLHMIGKDIIRFHAVYWPAFLMSAGIELPRKVFAHGFLHNRGEKMSKSVGNVIDPVSLIQAYGVDQVRYFLLREVPFGQDGSYSEEAIVTRINTDLANELGNLAQRSLSMVAKNLGGVVPQPGEFCDADTELLATADGLLDRVRAHFDRQAMHLALEAIWLMLGDANKYFSTQQPWVLRKSESEADQARFRTTLYTTCEVVRIAALLVQPVMPESAAKMLDLLGQPEDQRAFSAVGTRLAPGTQLPPPVGYSRDTSRRPKSSERNERYSKVQAGTSRTPETLIRGASSGTGHVITRS</sequence>
<keyword evidence="8 9" id="KW-0030">Aminoacyl-tRNA synthetase</keyword>
<comment type="similarity">
    <text evidence="9">Belongs to the class-I aminoacyl-tRNA synthetase family. MetG type 2B subfamily.</text>
</comment>
<dbReference type="InterPro" id="IPR001412">
    <property type="entry name" value="aa-tRNA-synth_I_CS"/>
</dbReference>
<dbReference type="InterPro" id="IPR033911">
    <property type="entry name" value="MetRS_core"/>
</dbReference>
<dbReference type="InterPro" id="IPR009080">
    <property type="entry name" value="tRNAsynth_Ia_anticodon-bd"/>
</dbReference>
<dbReference type="Pfam" id="PF09334">
    <property type="entry name" value="tRNA-synt_1g"/>
    <property type="match status" value="2"/>
</dbReference>
<evidence type="ECO:0000256" key="1">
    <source>
        <dbReference type="ARBA" id="ARBA00003314"/>
    </source>
</evidence>
<evidence type="ECO:0000313" key="13">
    <source>
        <dbReference type="EMBL" id="BCI85979.1"/>
    </source>
</evidence>
<dbReference type="InterPro" id="IPR023457">
    <property type="entry name" value="Met-tRNA_synth_2"/>
</dbReference>
<evidence type="ECO:0000259" key="11">
    <source>
        <dbReference type="Pfam" id="PF09334"/>
    </source>
</evidence>
<dbReference type="PROSITE" id="PS00178">
    <property type="entry name" value="AA_TRNA_LIGASE_I"/>
    <property type="match status" value="1"/>
</dbReference>
<evidence type="ECO:0000256" key="5">
    <source>
        <dbReference type="ARBA" id="ARBA00022741"/>
    </source>
</evidence>
<accession>A0A7G1I8Z3</accession>
<gene>
    <name evidence="9 13" type="primary">metG</name>
    <name evidence="13" type="ORF">NIIDMKKI_11850</name>
</gene>
<evidence type="ECO:0000256" key="9">
    <source>
        <dbReference type="HAMAP-Rule" id="MF_01228"/>
    </source>
</evidence>
<dbReference type="GO" id="GO:0004825">
    <property type="term" value="F:methionine-tRNA ligase activity"/>
    <property type="evidence" value="ECO:0007669"/>
    <property type="project" value="UniProtKB-UniRule"/>
</dbReference>
<dbReference type="Pfam" id="PF19303">
    <property type="entry name" value="Anticodon_3"/>
    <property type="match status" value="1"/>
</dbReference>
<evidence type="ECO:0000313" key="14">
    <source>
        <dbReference type="Proteomes" id="UP000516380"/>
    </source>
</evidence>
<dbReference type="HAMAP" id="MF_01228">
    <property type="entry name" value="Met_tRNA_synth_type2"/>
    <property type="match status" value="1"/>
</dbReference>
<organism evidence="13 14">
    <name type="scientific">Mycobacterium kansasii</name>
    <dbReference type="NCBI Taxonomy" id="1768"/>
    <lineage>
        <taxon>Bacteria</taxon>
        <taxon>Bacillati</taxon>
        <taxon>Actinomycetota</taxon>
        <taxon>Actinomycetes</taxon>
        <taxon>Mycobacteriales</taxon>
        <taxon>Mycobacteriaceae</taxon>
        <taxon>Mycobacterium</taxon>
    </lineage>
</organism>
<dbReference type="InterPro" id="IPR041872">
    <property type="entry name" value="Anticodon_Met"/>
</dbReference>
<dbReference type="InterPro" id="IPR015413">
    <property type="entry name" value="Methionyl/Leucyl_tRNA_Synth"/>
</dbReference>
<dbReference type="NCBIfam" id="TIGR00398">
    <property type="entry name" value="metG"/>
    <property type="match status" value="1"/>
</dbReference>
<dbReference type="NCBIfam" id="NF008900">
    <property type="entry name" value="PRK12267.1"/>
    <property type="match status" value="1"/>
</dbReference>
<comment type="subcellular location">
    <subcellularLocation>
        <location evidence="2 9">Cytoplasm</location>
    </subcellularLocation>
</comment>
<keyword evidence="5 9" id="KW-0547">Nucleotide-binding</keyword>
<feature type="short sequence motif" description="'HIGH' region" evidence="9">
    <location>
        <begin position="14"/>
        <end position="24"/>
    </location>
</feature>
<comment type="caution">
    <text evidence="9">Lacks conserved residue(s) required for the propagation of feature annotation.</text>
</comment>
<feature type="compositionally biased region" description="Basic and acidic residues" evidence="10">
    <location>
        <begin position="512"/>
        <end position="527"/>
    </location>
</feature>
<proteinExistence type="inferred from homology"/>
<evidence type="ECO:0000256" key="10">
    <source>
        <dbReference type="SAM" id="MobiDB-lite"/>
    </source>
</evidence>
<dbReference type="SUPFAM" id="SSF52374">
    <property type="entry name" value="Nucleotidylyl transferase"/>
    <property type="match status" value="1"/>
</dbReference>
<keyword evidence="6 9" id="KW-0067">ATP-binding</keyword>
<dbReference type="FunFam" id="2.170.220.10:FF:000002">
    <property type="entry name" value="Methionine--tRNA ligase"/>
    <property type="match status" value="1"/>
</dbReference>
<dbReference type="Gene3D" id="3.40.50.620">
    <property type="entry name" value="HUPs"/>
    <property type="match status" value="1"/>
</dbReference>
<dbReference type="EC" id="6.1.1.10" evidence="9"/>
<keyword evidence="7 9" id="KW-0648">Protein biosynthesis</keyword>
<reference evidence="13 14" key="1">
    <citation type="submission" date="2020-07" db="EMBL/GenBank/DDBJ databases">
        <title>Mycobacterium kansasii (former subtype) with zoonotic potential isolated from diseased indoor pet cat, Japan.</title>
        <authorList>
            <person name="Fukano H."/>
            <person name="Terazono T."/>
            <person name="Hoshino Y."/>
        </authorList>
    </citation>
    <scope>NUCLEOTIDE SEQUENCE [LARGE SCALE GENOMIC DNA]</scope>
    <source>
        <strain evidence="13 14">Kuro-I</strain>
    </source>
</reference>
<dbReference type="GO" id="GO:0006431">
    <property type="term" value="P:methionyl-tRNA aminoacylation"/>
    <property type="evidence" value="ECO:0007669"/>
    <property type="project" value="UniProtKB-UniRule"/>
</dbReference>
<dbReference type="AlphaFoldDB" id="A0A7G1I8Z3"/>
<feature type="domain" description="Methionyl/Leucyl tRNA synthetase" evidence="11">
    <location>
        <begin position="7"/>
        <end position="140"/>
    </location>
</feature>
<dbReference type="EMBL" id="AP023343">
    <property type="protein sequence ID" value="BCI85979.1"/>
    <property type="molecule type" value="Genomic_DNA"/>
</dbReference>
<evidence type="ECO:0000256" key="7">
    <source>
        <dbReference type="ARBA" id="ARBA00022917"/>
    </source>
</evidence>
<evidence type="ECO:0000256" key="4">
    <source>
        <dbReference type="ARBA" id="ARBA00022598"/>
    </source>
</evidence>